<evidence type="ECO:0000313" key="2">
    <source>
        <dbReference type="EMBL" id="KAA6370072.1"/>
    </source>
</evidence>
<name>A0A5J4UJG9_9EUKA</name>
<accession>A0A5J4UJG9</accession>
<comment type="caution">
    <text evidence="2">The sequence shown here is derived from an EMBL/GenBank/DDBJ whole genome shotgun (WGS) entry which is preliminary data.</text>
</comment>
<evidence type="ECO:0000256" key="1">
    <source>
        <dbReference type="SAM" id="Coils"/>
    </source>
</evidence>
<proteinExistence type="predicted"/>
<dbReference type="EMBL" id="SNRW01015752">
    <property type="protein sequence ID" value="KAA6370072.1"/>
    <property type="molecule type" value="Genomic_DNA"/>
</dbReference>
<keyword evidence="1" id="KW-0175">Coiled coil</keyword>
<evidence type="ECO:0000313" key="3">
    <source>
        <dbReference type="Proteomes" id="UP000324800"/>
    </source>
</evidence>
<dbReference type="OrthoDB" id="3249161at2759"/>
<organism evidence="2 3">
    <name type="scientific">Streblomastix strix</name>
    <dbReference type="NCBI Taxonomy" id="222440"/>
    <lineage>
        <taxon>Eukaryota</taxon>
        <taxon>Metamonada</taxon>
        <taxon>Preaxostyla</taxon>
        <taxon>Oxymonadida</taxon>
        <taxon>Streblomastigidae</taxon>
        <taxon>Streblomastix</taxon>
    </lineage>
</organism>
<feature type="coiled-coil region" evidence="1">
    <location>
        <begin position="207"/>
        <end position="298"/>
    </location>
</feature>
<sequence length="521" mass="59592">MVSNAIKKVNYQIEVAGGAYVSFIGGGRGEERFIAKKSLSEYVRKQGEKADDISHIVDYMSRPWVTFDICIISQCNTQVHVNNFASSSSKLIRVTESGGIFVHIDRSAAKCNFQSSVFADCGITTTPWTPVIFSTNIAPCIGQKSEDEIFEPLWDRELRNGKMGTGLVVAKEETSPLIKANGIQFINCDGIIKNIYDLKLNSESHSLQQFEIQFSEIERKLVESEERLRIAESSKGEEERKWIQAELGKRDAEDKAGIAEQRMKDAEEQIVQIESKKKEEEQIRIKIEERQKEQKLNLIMSVLKLRQVKYETEDILLCINCGYKTNEIKKAELIQTKIDLDSEEKVENENVEEIRQKKNKICKKIITQFIGKKNNIDYKKQSIEAGTVDALLHLLSTQPLERISLSHIYAFFIFTNSSSDEIGEMLYNRNTYISLIHLFDHQDFFIINRAAISMFNLLNNGSRTRPSTAPHPHYQNMIAFGGILKLFTLFKKYVIKVIKIPTSLCIGHLFRTKGFTDQSMR</sequence>
<reference evidence="2 3" key="1">
    <citation type="submission" date="2019-03" db="EMBL/GenBank/DDBJ databases">
        <title>Single cell metagenomics reveals metabolic interactions within the superorganism composed of flagellate Streblomastix strix and complex community of Bacteroidetes bacteria on its surface.</title>
        <authorList>
            <person name="Treitli S.C."/>
            <person name="Kolisko M."/>
            <person name="Husnik F."/>
            <person name="Keeling P."/>
            <person name="Hampl V."/>
        </authorList>
    </citation>
    <scope>NUCLEOTIDE SEQUENCE [LARGE SCALE GENOMIC DNA]</scope>
    <source>
        <strain evidence="2">ST1C</strain>
    </source>
</reference>
<dbReference type="AlphaFoldDB" id="A0A5J4UJG9"/>
<gene>
    <name evidence="2" type="ORF">EZS28_034401</name>
</gene>
<protein>
    <submittedName>
        <fullName evidence="2">Uncharacterized protein</fullName>
    </submittedName>
</protein>
<dbReference type="Proteomes" id="UP000324800">
    <property type="component" value="Unassembled WGS sequence"/>
</dbReference>